<keyword evidence="2" id="KW-0472">Membrane</keyword>
<dbReference type="Gene3D" id="3.40.50.720">
    <property type="entry name" value="NAD(P)-binding Rossmann-like Domain"/>
    <property type="match status" value="2"/>
</dbReference>
<reference evidence="4 5" key="1">
    <citation type="submission" date="2023-08" db="EMBL/GenBank/DDBJ databases">
        <title>Alcaligenaceae gen. nov., a novel taxon isolated from the sludge of Yixing Pesticide Factory.</title>
        <authorList>
            <person name="Ruan L."/>
        </authorList>
    </citation>
    <scope>NUCLEOTIDE SEQUENCE [LARGE SCALE GENOMIC DNA]</scope>
    <source>
        <strain evidence="4 5">LG-2</strain>
    </source>
</reference>
<evidence type="ECO:0000313" key="4">
    <source>
        <dbReference type="EMBL" id="MDR4126939.1"/>
    </source>
</evidence>
<comment type="similarity">
    <text evidence="1">Belongs to the polysaccharide synthase family.</text>
</comment>
<feature type="transmembrane region" description="Helical" evidence="2">
    <location>
        <begin position="103"/>
        <end position="124"/>
    </location>
</feature>
<protein>
    <submittedName>
        <fullName evidence="4">Nucleoside-diphosphate sugar epimerase/dehydratase</fullName>
    </submittedName>
</protein>
<gene>
    <name evidence="4" type="ORF">Q8947_13230</name>
</gene>
<dbReference type="InterPro" id="IPR003869">
    <property type="entry name" value="Polysac_CapD-like"/>
</dbReference>
<dbReference type="Proteomes" id="UP001232156">
    <property type="component" value="Unassembled WGS sequence"/>
</dbReference>
<feature type="domain" description="Polysaccharide biosynthesis protein CapD-like" evidence="3">
    <location>
        <begin position="317"/>
        <end position="624"/>
    </location>
</feature>
<dbReference type="PANTHER" id="PTHR43318">
    <property type="entry name" value="UDP-N-ACETYLGLUCOSAMINE 4,6-DEHYDRATASE"/>
    <property type="match status" value="1"/>
</dbReference>
<name>A0ABU1D917_9BURK</name>
<dbReference type="Pfam" id="PF13727">
    <property type="entry name" value="CoA_binding_3"/>
    <property type="match status" value="1"/>
</dbReference>
<organism evidence="4 5">
    <name type="scientific">Yanghanlia caeni</name>
    <dbReference type="NCBI Taxonomy" id="3064283"/>
    <lineage>
        <taxon>Bacteria</taxon>
        <taxon>Pseudomonadati</taxon>
        <taxon>Pseudomonadota</taxon>
        <taxon>Betaproteobacteria</taxon>
        <taxon>Burkholderiales</taxon>
        <taxon>Alcaligenaceae</taxon>
        <taxon>Yanghanlia</taxon>
    </lineage>
</organism>
<sequence>MYPLAQKHQSGAFSGTSSDTDSLRARLLALPRLHKRILQVTADTVLIWFSLWLAFYLRLDDLAAADPLNSHAWLFLLAPLLSVPLLARMGLYRAVLRHMGLPAVGAVIKGVILSAALLALAVWLHGPADTPIPRSVIFIHAVLSLILIGGLRLTMRQYFQTAGVHVRRRSAANAHNATRVAIYGAGTAGSQLLAALQGDRNRRVVAFLDDNPDLHERTVGGLPVHDPEDINRLIETLDIEEVLLAMPTTARSRRRAIIDRLAVLPVAVRTVPGIRDLASGKVRVNEIREIDLGDLLGRDPVQPDQELLERCIRGQTVMVTGAGGSIGAELCRQILACAPHTLVLFEQCEYNLYNIQSDLEERVRNDGLSVRIVPILNSVRDEHRLFDVMSAWNVDTVYHAAAYKHVPMVECNVAEGILNNVFGTLHCAQAALRAGVPNFVLISTDKAVRPTNTMGCTKRLAELILQALAFEERPVPYGVSDADSLPARTRFTMVRFGNVLGSSGSVVPRFRRQIQAGGPVTVTHPEITRYFMTIPEAALLVIQAGSMGAGGDVFVLDMGEPVRISALAEKMILLSGLSVCSPANPDGDIAIEYVGLRPGEKLYEELLIGANVSQTAHPRIMRASERRLAWEDLKTVLADLECAIADDNYPRIRSIFLEVVDGYRPECEVVDWIHLHHATGYAGETH</sequence>
<feature type="transmembrane region" description="Helical" evidence="2">
    <location>
        <begin position="37"/>
        <end position="59"/>
    </location>
</feature>
<evidence type="ECO:0000313" key="5">
    <source>
        <dbReference type="Proteomes" id="UP001232156"/>
    </source>
</evidence>
<dbReference type="PANTHER" id="PTHR43318:SF1">
    <property type="entry name" value="POLYSACCHARIDE BIOSYNTHESIS PROTEIN EPSC-RELATED"/>
    <property type="match status" value="1"/>
</dbReference>
<feature type="transmembrane region" description="Helical" evidence="2">
    <location>
        <begin position="71"/>
        <end position="91"/>
    </location>
</feature>
<dbReference type="SUPFAM" id="SSF51735">
    <property type="entry name" value="NAD(P)-binding Rossmann-fold domains"/>
    <property type="match status" value="1"/>
</dbReference>
<evidence type="ECO:0000256" key="2">
    <source>
        <dbReference type="SAM" id="Phobius"/>
    </source>
</evidence>
<dbReference type="SUPFAM" id="SSF53335">
    <property type="entry name" value="S-adenosyl-L-methionine-dependent methyltransferases"/>
    <property type="match status" value="1"/>
</dbReference>
<evidence type="ECO:0000259" key="3">
    <source>
        <dbReference type="Pfam" id="PF02719"/>
    </source>
</evidence>
<proteinExistence type="inferred from homology"/>
<dbReference type="EMBL" id="JAUZQE010000044">
    <property type="protein sequence ID" value="MDR4126939.1"/>
    <property type="molecule type" value="Genomic_DNA"/>
</dbReference>
<dbReference type="CDD" id="cd05237">
    <property type="entry name" value="UDP_invert_4-6DH_SDR_e"/>
    <property type="match status" value="1"/>
</dbReference>
<evidence type="ECO:0000256" key="1">
    <source>
        <dbReference type="ARBA" id="ARBA00007430"/>
    </source>
</evidence>
<dbReference type="InterPro" id="IPR036291">
    <property type="entry name" value="NAD(P)-bd_dom_sf"/>
</dbReference>
<keyword evidence="2" id="KW-0812">Transmembrane</keyword>
<comment type="caution">
    <text evidence="4">The sequence shown here is derived from an EMBL/GenBank/DDBJ whole genome shotgun (WGS) entry which is preliminary data.</text>
</comment>
<keyword evidence="5" id="KW-1185">Reference proteome</keyword>
<keyword evidence="2" id="KW-1133">Transmembrane helix</keyword>
<dbReference type="InterPro" id="IPR029063">
    <property type="entry name" value="SAM-dependent_MTases_sf"/>
</dbReference>
<dbReference type="InterPro" id="IPR051203">
    <property type="entry name" value="Polysaccharide_Synthase-Rel"/>
</dbReference>
<dbReference type="RefSeq" id="WP_347287542.1">
    <property type="nucleotide sequence ID" value="NZ_JAUZQE010000044.1"/>
</dbReference>
<dbReference type="Pfam" id="PF02719">
    <property type="entry name" value="Polysacc_synt_2"/>
    <property type="match status" value="1"/>
</dbReference>
<accession>A0ABU1D917</accession>
<feature type="transmembrane region" description="Helical" evidence="2">
    <location>
        <begin position="136"/>
        <end position="155"/>
    </location>
</feature>